<dbReference type="Pfam" id="PF13560">
    <property type="entry name" value="HTH_31"/>
    <property type="match status" value="1"/>
</dbReference>
<evidence type="ECO:0000313" key="3">
    <source>
        <dbReference type="Proteomes" id="UP001183615"/>
    </source>
</evidence>
<keyword evidence="3" id="KW-1185">Reference proteome</keyword>
<reference evidence="3" key="1">
    <citation type="submission" date="2023-07" db="EMBL/GenBank/DDBJ databases">
        <title>30 novel species of actinomycetes from the DSMZ collection.</title>
        <authorList>
            <person name="Nouioui I."/>
        </authorList>
    </citation>
    <scope>NUCLEOTIDE SEQUENCE [LARGE SCALE GENOMIC DNA]</scope>
    <source>
        <strain evidence="3">DSM 41886</strain>
    </source>
</reference>
<evidence type="ECO:0000313" key="2">
    <source>
        <dbReference type="EMBL" id="MDT0446668.1"/>
    </source>
</evidence>
<organism evidence="2 3">
    <name type="scientific">Streptomyces johnsoniae</name>
    <dbReference type="NCBI Taxonomy" id="3075532"/>
    <lineage>
        <taxon>Bacteria</taxon>
        <taxon>Bacillati</taxon>
        <taxon>Actinomycetota</taxon>
        <taxon>Actinomycetes</taxon>
        <taxon>Kitasatosporales</taxon>
        <taxon>Streptomycetaceae</taxon>
        <taxon>Streptomyces</taxon>
    </lineage>
</organism>
<dbReference type="InterPro" id="IPR043917">
    <property type="entry name" value="DUF5753"/>
</dbReference>
<comment type="caution">
    <text evidence="2">The sequence shown here is derived from an EMBL/GenBank/DDBJ whole genome shotgun (WGS) entry which is preliminary data.</text>
</comment>
<name>A0ABU2SCJ7_9ACTN</name>
<protein>
    <submittedName>
        <fullName evidence="2">Helix-turn-helix transcriptional regulator</fullName>
    </submittedName>
</protein>
<dbReference type="InterPro" id="IPR010982">
    <property type="entry name" value="Lambda_DNA-bd_dom_sf"/>
</dbReference>
<dbReference type="EMBL" id="JAVREV010000021">
    <property type="protein sequence ID" value="MDT0446668.1"/>
    <property type="molecule type" value="Genomic_DNA"/>
</dbReference>
<dbReference type="CDD" id="cd00093">
    <property type="entry name" value="HTH_XRE"/>
    <property type="match status" value="1"/>
</dbReference>
<dbReference type="Proteomes" id="UP001183615">
    <property type="component" value="Unassembled WGS sequence"/>
</dbReference>
<dbReference type="RefSeq" id="WP_311620820.1">
    <property type="nucleotide sequence ID" value="NZ_JAVREV010000021.1"/>
</dbReference>
<dbReference type="PROSITE" id="PS50943">
    <property type="entry name" value="HTH_CROC1"/>
    <property type="match status" value="1"/>
</dbReference>
<accession>A0ABU2SCJ7</accession>
<dbReference type="Pfam" id="PF19054">
    <property type="entry name" value="DUF5753"/>
    <property type="match status" value="1"/>
</dbReference>
<feature type="domain" description="HTH cro/C1-type" evidence="1">
    <location>
        <begin position="10"/>
        <end position="63"/>
    </location>
</feature>
<gene>
    <name evidence="2" type="ORF">RM779_29330</name>
</gene>
<proteinExistence type="predicted"/>
<dbReference type="SMART" id="SM00530">
    <property type="entry name" value="HTH_XRE"/>
    <property type="match status" value="1"/>
</dbReference>
<dbReference type="Gene3D" id="1.10.260.40">
    <property type="entry name" value="lambda repressor-like DNA-binding domains"/>
    <property type="match status" value="1"/>
</dbReference>
<dbReference type="SUPFAM" id="SSF47413">
    <property type="entry name" value="lambda repressor-like DNA-binding domains"/>
    <property type="match status" value="1"/>
</dbReference>
<dbReference type="InterPro" id="IPR001387">
    <property type="entry name" value="Cro/C1-type_HTH"/>
</dbReference>
<evidence type="ECO:0000259" key="1">
    <source>
        <dbReference type="PROSITE" id="PS50943"/>
    </source>
</evidence>
<sequence>MNRGELGAALRALRQAAEKEAKSVARSSAMSVSKLSKIETGKVTPSLTDVDQILIALGVSNEVKAEYLRIARAQVTEATAWRELRRMGLHKAQEQLKAIEAQMAIMKVFQPALIPGLLQTPEYTRAVMSRHGLTPEVLTRTAQARLERQQVLCDESKDVSFIVTEHVLRWRIVSDNRMAEQIDRIISLSRLPNVDVRVVPTAARQNDIASHAFVIRDDRTVSVETVHAKIVVTDPRDVAVYMRKFERFGTAALRGDEMRAKLEKTRDEFLREQETG</sequence>